<dbReference type="SUPFAM" id="SSF88697">
    <property type="entry name" value="PUA domain-like"/>
    <property type="match status" value="1"/>
</dbReference>
<dbReference type="EMBL" id="JACHXZ010000003">
    <property type="protein sequence ID" value="MBB3169283.1"/>
    <property type="molecule type" value="Genomic_DNA"/>
</dbReference>
<dbReference type="InterPro" id="IPR046336">
    <property type="entry name" value="Lon_prtase_N_sf"/>
</dbReference>
<dbReference type="Pfam" id="PF02190">
    <property type="entry name" value="LON_substr_bdg"/>
    <property type="match status" value="1"/>
</dbReference>
<evidence type="ECO:0000313" key="2">
    <source>
        <dbReference type="EMBL" id="MBB3169283.1"/>
    </source>
</evidence>
<feature type="domain" description="Lon N-terminal" evidence="1">
    <location>
        <begin position="4"/>
        <end position="187"/>
    </location>
</feature>
<dbReference type="Gene3D" id="2.30.130.40">
    <property type="entry name" value="LON domain-like"/>
    <property type="match status" value="1"/>
</dbReference>
<dbReference type="InterPro" id="IPR003111">
    <property type="entry name" value="Lon_prtase_N"/>
</dbReference>
<evidence type="ECO:0000313" key="3">
    <source>
        <dbReference type="Proteomes" id="UP000559987"/>
    </source>
</evidence>
<organism evidence="2 3">
    <name type="scientific">Simiduia aestuariiviva</name>
    <dbReference type="NCBI Taxonomy" id="1510459"/>
    <lineage>
        <taxon>Bacteria</taxon>
        <taxon>Pseudomonadati</taxon>
        <taxon>Pseudomonadota</taxon>
        <taxon>Gammaproteobacteria</taxon>
        <taxon>Cellvibrionales</taxon>
        <taxon>Cellvibrionaceae</taxon>
        <taxon>Simiduia</taxon>
    </lineage>
</organism>
<proteinExistence type="predicted"/>
<keyword evidence="3" id="KW-1185">Reference proteome</keyword>
<evidence type="ECO:0000259" key="1">
    <source>
        <dbReference type="SMART" id="SM00464"/>
    </source>
</evidence>
<protein>
    <recommendedName>
        <fullName evidence="1">Lon N-terminal domain-containing protein</fullName>
    </recommendedName>
</protein>
<name>A0A839UNH3_9GAMM</name>
<gene>
    <name evidence="2" type="ORF">FHS30_002491</name>
</gene>
<dbReference type="SMART" id="SM00464">
    <property type="entry name" value="LON"/>
    <property type="match status" value="1"/>
</dbReference>
<dbReference type="AlphaFoldDB" id="A0A839UNH3"/>
<sequence length="191" mass="20962">MAEPLPIFPLKQMPMPGVRLPLRIFEQRYLSMLTQQMRTDSGFVVAQIYEGAEVGQASFFPVAVEVAIVDWDPLPDGLLGVTIEGRAVTRILAHHSQPDGLVVGQCEVLAQQPCHESLADWDGLLDVLNQLKSHPSVASLALPPVTDVATLSWQLLQLLPLATNQRQKALVLPTRDRLLWLATTIDGLTST</sequence>
<dbReference type="Proteomes" id="UP000559987">
    <property type="component" value="Unassembled WGS sequence"/>
</dbReference>
<comment type="caution">
    <text evidence="2">The sequence shown here is derived from an EMBL/GenBank/DDBJ whole genome shotgun (WGS) entry which is preliminary data.</text>
</comment>
<accession>A0A839UNH3</accession>
<dbReference type="RefSeq" id="WP_183910764.1">
    <property type="nucleotide sequence ID" value="NZ_JACHXZ010000003.1"/>
</dbReference>
<reference evidence="2 3" key="1">
    <citation type="submission" date="2020-08" db="EMBL/GenBank/DDBJ databases">
        <title>Genomic Encyclopedia of Type Strains, Phase III (KMG-III): the genomes of soil and plant-associated and newly described type strains.</title>
        <authorList>
            <person name="Whitman W."/>
        </authorList>
    </citation>
    <scope>NUCLEOTIDE SEQUENCE [LARGE SCALE GENOMIC DNA]</scope>
    <source>
        <strain evidence="2 3">CECT 8571</strain>
    </source>
</reference>
<dbReference type="InterPro" id="IPR015947">
    <property type="entry name" value="PUA-like_sf"/>
</dbReference>